<dbReference type="AlphaFoldDB" id="A0A9Q1CSJ4"/>
<dbReference type="Pfam" id="PF05729">
    <property type="entry name" value="NACHT"/>
    <property type="match status" value="1"/>
</dbReference>
<comment type="caution">
    <text evidence="2">The sequence shown here is derived from an EMBL/GenBank/DDBJ whole genome shotgun (WGS) entry which is preliminary data.</text>
</comment>
<keyword evidence="3" id="KW-1185">Reference proteome</keyword>
<sequence>MAEKKKWSGLKTWKGSSRKIDKRSLFIQHITSKYKQMYENIQLVPFIHNRVYRVDKVFVGGGIELLSFGVDTGQSQKWEKLKTYHDILRDLSRRSTKRFVEGNAGMGKSTLTLQLVYDWCNKVPESYLCDVEIVILLRLSQLKGVTSICQAIKLFLLPGDSRLSENDLSSILNSTSVVVILDGFDEYPDQDRDSGVLSTLLQTIFQQFDVVVTTRYLPKEFALKSSRFRLTGFDEVSRNEYINKVIASEDEEAAEKIKTILRKNVILNDLCTVPLFFVMFVHLANESAEFPSIKTVTEFFRLVMKCVHKHFECKVKDINIPHSSNGEDHSPLTKLAFEGLIKEEKQTSWRKDEIISHIGNRVYHEYVKMGILLEEETSELDEAGRKSALSTIKTTRVKFYHALFNEWYAAHYLSELAARPDVRLDLRDGTYQKLLSFEKEDMLRHLDPIENEYVFRFASGLNSEAADKLDQYMTTRYGGEQFALLCVLEQSEKTEKVLKQINKMGTSPVMFHSHQSKLQHQATIKLLQIAANEDYPISSVWIYDNFQYVDLAAKTIALRSGITFPVLQTLACLEFREKDKKFSQSEVMDIAAFSSLCPNVKTLKFVYCLMPRFIQIDSLLILLKRNAQVLWDNDFGPPFEMNLATGEWQNDTGPLTDAEYQDEVELFERLARQSTQMSQPL</sequence>
<reference evidence="2" key="1">
    <citation type="submission" date="2021-10" db="EMBL/GenBank/DDBJ databases">
        <title>Tropical sea cucumber genome reveals ecological adaptation and Cuvierian tubules defense mechanism.</title>
        <authorList>
            <person name="Chen T."/>
        </authorList>
    </citation>
    <scope>NUCLEOTIDE SEQUENCE</scope>
    <source>
        <strain evidence="2">Nanhai2018</strain>
        <tissue evidence="2">Muscle</tissue>
    </source>
</reference>
<dbReference type="InterPro" id="IPR007111">
    <property type="entry name" value="NACHT_NTPase"/>
</dbReference>
<accession>A0A9Q1CSJ4</accession>
<dbReference type="Gene3D" id="3.40.50.300">
    <property type="entry name" value="P-loop containing nucleotide triphosphate hydrolases"/>
    <property type="match status" value="1"/>
</dbReference>
<dbReference type="Proteomes" id="UP001152320">
    <property type="component" value="Chromosome 1"/>
</dbReference>
<dbReference type="PANTHER" id="PTHR46312">
    <property type="entry name" value="NACHT DOMAIN-CONTAINING PROTEIN"/>
    <property type="match status" value="1"/>
</dbReference>
<evidence type="ECO:0000313" key="3">
    <source>
        <dbReference type="Proteomes" id="UP001152320"/>
    </source>
</evidence>
<protein>
    <submittedName>
        <fullName evidence="2">NACHT, LRR and PYD domains-containing protein 10</fullName>
    </submittedName>
</protein>
<name>A0A9Q1CSJ4_HOLLE</name>
<dbReference type="InterPro" id="IPR027417">
    <property type="entry name" value="P-loop_NTPase"/>
</dbReference>
<feature type="domain" description="NACHT" evidence="1">
    <location>
        <begin position="96"/>
        <end position="215"/>
    </location>
</feature>
<dbReference type="PROSITE" id="PS50837">
    <property type="entry name" value="NACHT"/>
    <property type="match status" value="1"/>
</dbReference>
<organism evidence="2 3">
    <name type="scientific">Holothuria leucospilota</name>
    <name type="common">Black long sea cucumber</name>
    <name type="synonym">Mertensiothuria leucospilota</name>
    <dbReference type="NCBI Taxonomy" id="206669"/>
    <lineage>
        <taxon>Eukaryota</taxon>
        <taxon>Metazoa</taxon>
        <taxon>Echinodermata</taxon>
        <taxon>Eleutherozoa</taxon>
        <taxon>Echinozoa</taxon>
        <taxon>Holothuroidea</taxon>
        <taxon>Aspidochirotacea</taxon>
        <taxon>Aspidochirotida</taxon>
        <taxon>Holothuriidae</taxon>
        <taxon>Holothuria</taxon>
    </lineage>
</organism>
<dbReference type="OrthoDB" id="427518at2759"/>
<dbReference type="PANTHER" id="PTHR46312:SF2">
    <property type="entry name" value="NUCLEOTIDE-BINDING OLIGOMERIZATION DOMAIN-CONTAINING PROTEIN 2-LIKE"/>
    <property type="match status" value="1"/>
</dbReference>
<proteinExistence type="predicted"/>
<evidence type="ECO:0000259" key="1">
    <source>
        <dbReference type="PROSITE" id="PS50837"/>
    </source>
</evidence>
<evidence type="ECO:0000313" key="2">
    <source>
        <dbReference type="EMBL" id="KAJ8049684.1"/>
    </source>
</evidence>
<gene>
    <name evidence="2" type="ORF">HOLleu_02530</name>
</gene>
<dbReference type="SUPFAM" id="SSF52540">
    <property type="entry name" value="P-loop containing nucleoside triphosphate hydrolases"/>
    <property type="match status" value="1"/>
</dbReference>
<dbReference type="EMBL" id="JAIZAY010000001">
    <property type="protein sequence ID" value="KAJ8049684.1"/>
    <property type="molecule type" value="Genomic_DNA"/>
</dbReference>